<dbReference type="HAMAP" id="MF_00195">
    <property type="entry name" value="GTPase_Der"/>
    <property type="match status" value="1"/>
</dbReference>
<dbReference type="Gene3D" id="3.40.50.300">
    <property type="entry name" value="P-loop containing nucleotide triphosphate hydrolases"/>
    <property type="match status" value="2"/>
</dbReference>
<keyword evidence="3 8" id="KW-0690">Ribosome biogenesis</keyword>
<dbReference type="CDD" id="cd01894">
    <property type="entry name" value="EngA1"/>
    <property type="match status" value="1"/>
</dbReference>
<evidence type="ECO:0000256" key="2">
    <source>
        <dbReference type="ARBA" id="ARBA00020953"/>
    </source>
</evidence>
<dbReference type="Pfam" id="PF01926">
    <property type="entry name" value="MMR_HSR1"/>
    <property type="match status" value="2"/>
</dbReference>
<evidence type="ECO:0000256" key="3">
    <source>
        <dbReference type="ARBA" id="ARBA00022517"/>
    </source>
</evidence>
<dbReference type="CDD" id="cd01895">
    <property type="entry name" value="EngA2"/>
    <property type="match status" value="1"/>
</dbReference>
<proteinExistence type="inferred from homology"/>
<protein>
    <recommendedName>
        <fullName evidence="2 8">GTPase Der</fullName>
    </recommendedName>
    <alternativeName>
        <fullName evidence="7 8">GTP-binding protein EngA</fullName>
    </alternativeName>
</protein>
<dbReference type="InterPro" id="IPR015946">
    <property type="entry name" value="KH_dom-like_a/b"/>
</dbReference>
<comment type="similarity">
    <text evidence="1 8 9 10">Belongs to the TRAFAC class TrmE-Era-EngA-EngB-Septin-like GTPase superfamily. EngA (Der) GTPase family.</text>
</comment>
<dbReference type="InterPro" id="IPR027417">
    <property type="entry name" value="P-loop_NTPase"/>
</dbReference>
<dbReference type="NCBIfam" id="TIGR00231">
    <property type="entry name" value="small_GTP"/>
    <property type="match status" value="2"/>
</dbReference>
<keyword evidence="5 8" id="KW-0547">Nucleotide-binding</keyword>
<reference evidence="12 13" key="1">
    <citation type="submission" date="2012-10" db="EMBL/GenBank/DDBJ databases">
        <title>Genome sequence of the symbiont of the pentatomidae stink bug Halyomorpha halys.</title>
        <authorList>
            <person name="Kobayashi H."/>
            <person name="Fujii-Muramatsu R."/>
            <person name="Takeishi K."/>
            <person name="Noda H."/>
        </authorList>
    </citation>
    <scope>NUCLEOTIDE SEQUENCE [LARGE SCALE GENOMIC DNA]</scope>
</reference>
<evidence type="ECO:0000256" key="7">
    <source>
        <dbReference type="ARBA" id="ARBA00032345"/>
    </source>
</evidence>
<evidence type="ECO:0000256" key="4">
    <source>
        <dbReference type="ARBA" id="ARBA00022737"/>
    </source>
</evidence>
<keyword evidence="4 10" id="KW-0677">Repeat</keyword>
<evidence type="ECO:0000256" key="9">
    <source>
        <dbReference type="PROSITE-ProRule" id="PRU01049"/>
    </source>
</evidence>
<dbReference type="AlphaFoldDB" id="U3U9B7"/>
<feature type="binding site" evidence="8">
    <location>
        <begin position="9"/>
        <end position="16"/>
    </location>
    <ligand>
        <name>GTP</name>
        <dbReference type="ChEBI" id="CHEBI:37565"/>
        <label>1</label>
    </ligand>
</feature>
<evidence type="ECO:0000259" key="11">
    <source>
        <dbReference type="PROSITE" id="PS51712"/>
    </source>
</evidence>
<dbReference type="SUPFAM" id="SSF52540">
    <property type="entry name" value="P-loop containing nucleoside triphosphate hydrolases"/>
    <property type="match status" value="2"/>
</dbReference>
<dbReference type="KEGG" id="hhs:HHS_04030"/>
<feature type="binding site" evidence="8">
    <location>
        <begin position="56"/>
        <end position="60"/>
    </location>
    <ligand>
        <name>GTP</name>
        <dbReference type="ChEBI" id="CHEBI:37565"/>
        <label>1</label>
    </ligand>
</feature>
<name>U3U9B7_9GAMM</name>
<evidence type="ECO:0000256" key="10">
    <source>
        <dbReference type="RuleBase" id="RU004481"/>
    </source>
</evidence>
<dbReference type="FunFam" id="3.30.300.20:FF:000004">
    <property type="entry name" value="GTPase Der"/>
    <property type="match status" value="1"/>
</dbReference>
<dbReference type="InterPro" id="IPR016484">
    <property type="entry name" value="GTPase_Der"/>
</dbReference>
<dbReference type="OrthoDB" id="9805918at2"/>
<dbReference type="InterPro" id="IPR006073">
    <property type="entry name" value="GTP-bd"/>
</dbReference>
<dbReference type="GO" id="GO:0042254">
    <property type="term" value="P:ribosome biogenesis"/>
    <property type="evidence" value="ECO:0007669"/>
    <property type="project" value="UniProtKB-KW"/>
</dbReference>
<evidence type="ECO:0000256" key="6">
    <source>
        <dbReference type="ARBA" id="ARBA00023134"/>
    </source>
</evidence>
<evidence type="ECO:0000256" key="5">
    <source>
        <dbReference type="ARBA" id="ARBA00022741"/>
    </source>
</evidence>
<feature type="binding site" evidence="8">
    <location>
        <begin position="272"/>
        <end position="276"/>
    </location>
    <ligand>
        <name>GTP</name>
        <dbReference type="ChEBI" id="CHEBI:37565"/>
        <label>2</label>
    </ligand>
</feature>
<dbReference type="NCBIfam" id="TIGR03594">
    <property type="entry name" value="GTPase_EngA"/>
    <property type="match status" value="1"/>
</dbReference>
<dbReference type="PANTHER" id="PTHR43834">
    <property type="entry name" value="GTPASE DER"/>
    <property type="match status" value="1"/>
</dbReference>
<evidence type="ECO:0000256" key="1">
    <source>
        <dbReference type="ARBA" id="ARBA00008279"/>
    </source>
</evidence>
<evidence type="ECO:0000313" key="12">
    <source>
        <dbReference type="EMBL" id="BAO00373.1"/>
    </source>
</evidence>
<keyword evidence="6 8" id="KW-0342">GTP-binding</keyword>
<dbReference type="PROSITE" id="PS51712">
    <property type="entry name" value="G_ENGA"/>
    <property type="match status" value="2"/>
</dbReference>
<sequence length="507" mass="57736">MLPIVALIGRHNVGKSTFFNKLTRTRNALVGSFPGLTRDRQYGRVELKGFEFIVMDTAGLDYIHDNVKDHARLKFKKNIQDNMIVQSLLAIKEADIVLFMVDGRAGVVAADYEIASHLHSCNKSTFLVVNKTDGLNLDVAILDFYSLGFHEIYPITASHGRGITILLEKIMLSCMSTGNLEHTNKEKNTIDKNSLMLQKKDNFQHIEKKDFFHLIDQPIKLAIVGRPNAGKSTLINQFLGYDRVMVCNMPGTTRDSIFIPLEHNKQKYILIDTAGVRKRSRIVDDSEQFSMIKTMQSIDQSNVVVLVVDACIGISDQDLSLVNFIINSGRCLVISINKWDKISQEKQLEFKKNMNFRLSFIDFIRVHFISALHGNGVKKIFKSVIEAHKNATMHISPSVLTRIMNTAVHNHQPSLVHGQCVKLKYAHMGGHNPPMIIIHGNRLKHLTLSYKRYLINFFRNSLNTTGTPIHVQFKESVNPYKGKHNLLTSSQKRKRKRLMDYLKSNKR</sequence>
<feature type="binding site" evidence="8">
    <location>
        <begin position="130"/>
        <end position="133"/>
    </location>
    <ligand>
        <name>GTP</name>
        <dbReference type="ChEBI" id="CHEBI:37565"/>
        <label>1</label>
    </ligand>
</feature>
<dbReference type="PIRSF" id="PIRSF006485">
    <property type="entry name" value="GTP-binding_EngA"/>
    <property type="match status" value="1"/>
</dbReference>
<dbReference type="PANTHER" id="PTHR43834:SF6">
    <property type="entry name" value="GTPASE DER"/>
    <property type="match status" value="1"/>
</dbReference>
<comment type="subunit">
    <text evidence="8">Associates with the 50S ribosomal subunit.</text>
</comment>
<accession>U3U9B7</accession>
<dbReference type="EMBL" id="AP012554">
    <property type="protein sequence ID" value="BAO00373.1"/>
    <property type="molecule type" value="Genomic_DNA"/>
</dbReference>
<feature type="binding site" evidence="8">
    <location>
        <begin position="337"/>
        <end position="340"/>
    </location>
    <ligand>
        <name>GTP</name>
        <dbReference type="ChEBI" id="CHEBI:37565"/>
        <label>2</label>
    </ligand>
</feature>
<feature type="domain" description="EngA-type G" evidence="11">
    <location>
        <begin position="3"/>
        <end position="178"/>
    </location>
</feature>
<gene>
    <name evidence="8" type="primary">der</name>
    <name evidence="12" type="ORF">HHS_04030</name>
</gene>
<organism evidence="12 13">
    <name type="scientific">Candidatus Pantoea carbekii</name>
    <dbReference type="NCBI Taxonomy" id="1235990"/>
    <lineage>
        <taxon>Bacteria</taxon>
        <taxon>Pseudomonadati</taxon>
        <taxon>Pseudomonadota</taxon>
        <taxon>Gammaproteobacteria</taxon>
        <taxon>Enterobacterales</taxon>
        <taxon>Erwiniaceae</taxon>
        <taxon>Pantoea</taxon>
    </lineage>
</organism>
<dbReference type="Proteomes" id="UP000016900">
    <property type="component" value="Chromosome"/>
</dbReference>
<comment type="function">
    <text evidence="8 10">GTPase that plays an essential role in the late steps of ribosome biogenesis.</text>
</comment>
<feature type="domain" description="EngA-type G" evidence="11">
    <location>
        <begin position="219"/>
        <end position="392"/>
    </location>
</feature>
<dbReference type="eggNOG" id="COG1160">
    <property type="taxonomic scope" value="Bacteria"/>
</dbReference>
<dbReference type="PRINTS" id="PR00326">
    <property type="entry name" value="GTP1OBG"/>
</dbReference>
<dbReference type="InterPro" id="IPR032859">
    <property type="entry name" value="KH_dom-like"/>
</dbReference>
<dbReference type="InterPro" id="IPR031166">
    <property type="entry name" value="G_ENGA"/>
</dbReference>
<dbReference type="InterPro" id="IPR005225">
    <property type="entry name" value="Small_GTP-bd"/>
</dbReference>
<dbReference type="Pfam" id="PF14714">
    <property type="entry name" value="KH_dom-like"/>
    <property type="match status" value="1"/>
</dbReference>
<evidence type="ECO:0000256" key="8">
    <source>
        <dbReference type="HAMAP-Rule" id="MF_00195"/>
    </source>
</evidence>
<evidence type="ECO:0000313" key="13">
    <source>
        <dbReference type="Proteomes" id="UP000016900"/>
    </source>
</evidence>
<dbReference type="STRING" id="1235990.BMSBPS_0028"/>
<keyword evidence="13" id="KW-1185">Reference proteome</keyword>
<dbReference type="GO" id="GO:0043022">
    <property type="term" value="F:ribosome binding"/>
    <property type="evidence" value="ECO:0007669"/>
    <property type="project" value="TreeGrafter"/>
</dbReference>
<dbReference type="GO" id="GO:0005525">
    <property type="term" value="F:GTP binding"/>
    <property type="evidence" value="ECO:0007669"/>
    <property type="project" value="UniProtKB-UniRule"/>
</dbReference>
<dbReference type="FunFam" id="3.40.50.300:FF:000040">
    <property type="entry name" value="GTPase Der"/>
    <property type="match status" value="1"/>
</dbReference>
<dbReference type="PATRIC" id="fig|1235990.3.peg.400"/>
<dbReference type="Gene3D" id="3.30.300.20">
    <property type="match status" value="1"/>
</dbReference>
<feature type="binding site" evidence="8">
    <location>
        <begin position="225"/>
        <end position="232"/>
    </location>
    <ligand>
        <name>GTP</name>
        <dbReference type="ChEBI" id="CHEBI:37565"/>
        <label>2</label>
    </ligand>
</feature>